<dbReference type="KEGG" id="ppsc:EHS13_22975"/>
<proteinExistence type="predicted"/>
<dbReference type="AlphaFoldDB" id="A0A6B8RQ80"/>
<dbReference type="OrthoDB" id="9794577at2"/>
<protein>
    <submittedName>
        <fullName evidence="1">Uncharacterized protein</fullName>
    </submittedName>
</protein>
<dbReference type="InterPro" id="IPR059206">
    <property type="entry name" value="Sll1717-like"/>
</dbReference>
<name>A0A6B8RQ80_9BACL</name>
<evidence type="ECO:0000313" key="2">
    <source>
        <dbReference type="Proteomes" id="UP000426246"/>
    </source>
</evidence>
<evidence type="ECO:0000313" key="1">
    <source>
        <dbReference type="EMBL" id="QGQ97546.1"/>
    </source>
</evidence>
<organism evidence="1 2">
    <name type="scientific">Paenibacillus psychroresistens</name>
    <dbReference type="NCBI Taxonomy" id="1778678"/>
    <lineage>
        <taxon>Bacteria</taxon>
        <taxon>Bacillati</taxon>
        <taxon>Bacillota</taxon>
        <taxon>Bacilli</taxon>
        <taxon>Bacillales</taxon>
        <taxon>Paenibacillaceae</taxon>
        <taxon>Paenibacillus</taxon>
    </lineage>
</organism>
<dbReference type="Proteomes" id="UP000426246">
    <property type="component" value="Chromosome"/>
</dbReference>
<dbReference type="RefSeq" id="WP_155702651.1">
    <property type="nucleotide sequence ID" value="NZ_CP034235.1"/>
</dbReference>
<keyword evidence="2" id="KW-1185">Reference proteome</keyword>
<dbReference type="NCBIfam" id="NF047389">
    <property type="entry name" value="ATPase_Sll1717"/>
    <property type="match status" value="1"/>
</dbReference>
<dbReference type="EMBL" id="CP034235">
    <property type="protein sequence ID" value="QGQ97546.1"/>
    <property type="molecule type" value="Genomic_DNA"/>
</dbReference>
<gene>
    <name evidence="1" type="ORF">EHS13_22975</name>
</gene>
<accession>A0A6B8RQ80</accession>
<reference evidence="2" key="1">
    <citation type="submission" date="2018-11" db="EMBL/GenBank/DDBJ databases">
        <title>Complete genome sequence of Paenibacillus sp. ML311-T8.</title>
        <authorList>
            <person name="Nam Y.-D."/>
            <person name="Kang J."/>
            <person name="Chung W.-H."/>
            <person name="Park Y.S."/>
        </authorList>
    </citation>
    <scope>NUCLEOTIDE SEQUENCE [LARGE SCALE GENOMIC DNA]</scope>
    <source>
        <strain evidence="2">ML311-T8</strain>
    </source>
</reference>
<sequence length="494" mass="56858">MDKKEILSNLILGNRVAEEEKNSLGSYFVETIMWKRVFNGDIDIVYGPKGAGKSAIYSLLIERKNDLMLKNIYVISAENPRGATVFEELKSETTEIDFRNLWKLYIMALIMDNLIHIENSKVKKIRKKLIEAKIIRPTKVSSLSSTLNNALGYLKSLITAKSYESEVKFDPVTGLFAGISGKITLREPSDTQKKEGYFSIDNLYEMLKLSLDELDIKIWIAIDRLDVAFSESPNLEQNALKALFRVYSDFGKYDKITLKVFLRNDIWNNLVDSGFREATHTTRSISITWDKRSLMNIIISRLLNNIQIIEYYNVDKSEILSDIDKQFELFYRIFPIKVENGEKQSLTFDWILSHTSDATGFNAPREIIHLLTEAIDNQVRNLDIGTRLPEDLFLFERKVIKDSLLSVSKERLVKTLYAEYPTSIANIEKLRGKKIEQTISSLAQIWSIDERKVIDEAQILVKIGFFKSNTGQKNSYKVPYIYSQGLNMVQGKEK</sequence>